<reference evidence="3" key="1">
    <citation type="submission" date="2022-09" db="EMBL/GenBank/DDBJ databases">
        <title>Intensive care unit water sources are persistently colonized with multi-drug resistant bacteria and are the site of extensive horizontal gene transfer of antibiotic resistance genes.</title>
        <authorList>
            <person name="Diorio-Toth L."/>
        </authorList>
    </citation>
    <scope>NUCLEOTIDE SEQUENCE</scope>
    <source>
        <strain evidence="3">GD03686</strain>
    </source>
</reference>
<proteinExistence type="predicted"/>
<dbReference type="InterPro" id="IPR056490">
    <property type="entry name" value="Rcc01698_C"/>
</dbReference>
<comment type="caution">
    <text evidence="3">The sequence shown here is derived from an EMBL/GenBank/DDBJ whole genome shotgun (WGS) entry which is preliminary data.</text>
</comment>
<evidence type="ECO:0000313" key="3">
    <source>
        <dbReference type="EMBL" id="MDH2004858.1"/>
    </source>
</evidence>
<accession>A0AA43ATY3</accession>
<name>A0AA43ATY3_9BURK</name>
<dbReference type="Pfam" id="PF13550">
    <property type="entry name" value="Phage-tail_3"/>
    <property type="match status" value="1"/>
</dbReference>
<organism evidence="3 4">
    <name type="scientific">Comamonas aquatica</name>
    <dbReference type="NCBI Taxonomy" id="225991"/>
    <lineage>
        <taxon>Bacteria</taxon>
        <taxon>Pseudomonadati</taxon>
        <taxon>Pseudomonadota</taxon>
        <taxon>Betaproteobacteria</taxon>
        <taxon>Burkholderiales</taxon>
        <taxon>Comamonadaceae</taxon>
        <taxon>Comamonas</taxon>
    </lineage>
</organism>
<dbReference type="RefSeq" id="WP_279852785.1">
    <property type="nucleotide sequence ID" value="NZ_JAOCIA010000005.1"/>
</dbReference>
<evidence type="ECO:0000313" key="4">
    <source>
        <dbReference type="Proteomes" id="UP001161294"/>
    </source>
</evidence>
<feature type="domain" description="Rcc01698-like C-terminal" evidence="2">
    <location>
        <begin position="653"/>
        <end position="754"/>
    </location>
</feature>
<feature type="domain" description="Tip attachment protein J" evidence="1">
    <location>
        <begin position="389"/>
        <end position="552"/>
    </location>
</feature>
<dbReference type="EMBL" id="JAOCJW010000006">
    <property type="protein sequence ID" value="MDH2004858.1"/>
    <property type="molecule type" value="Genomic_DNA"/>
</dbReference>
<dbReference type="Proteomes" id="UP001161294">
    <property type="component" value="Unassembled WGS sequence"/>
</dbReference>
<sequence>MAQLVVSAVGAAVGFVVGGPAGAAYGWTIGSAVGAYAFAEDQTVEGPRLKDLKITGTDYGDTIPWVAGSPRIAGQIIWASPRRETRHEEEVGGKGGGGGATQVTYTYDCDLLILLTENPRFGVSRIWSNNELVWRAGTGAQKSGVWSRLILYRGLENQLPDPTYEAAVGVGNAPAYRGRSTVMIEGLQLGGSGTIPNLTFELGAVSDRLVPVMLHDFSGYYDQGWGPFGDRNPHPSEPLRSTPINTFLPMADVGDTTEISKTIAVIPEFPCIVSIYHDNTCELSINGDAVYPHQMSSWVSEYVFTPHTKSVRVDLKVTDTTPLAPTNYRYAAFRFIQMRPEYDAAENSPVSLAVLCAELARRAGYSDSEINALPLWSIEKPVRALALSQVSSTRSALEVLQKCWHFECAATEKLSLRPRALAPIARIHFEHLGFAQQSGGLDDPLTMRIGNDLEMPAQIALTYPNMAGDYNADSQFSDRLISGQQSTQTMQVPVGMLPAEAKGVVDALLMDAVAGLQSTTLSVPLKYAFVEPGDVVEAVDRDGRIYRLRVQTRKDQGVWLELECTLDDVGALESAAITDEGYITVQDPTSVPDTILHALDVPLLRDADDQPGFYLAVAPDSINVATDQWKGANVASSWDDVDYASLLSVLEAATVGEALTVLPAWSGAPVFDEASVLQVEMLGQLSSTSRAAMLLDEAVNALLVGDEVVRFRNAELVDADEDRGRYTYQLTGFIRGFRGTEWTMGGHVVGERCVLLNRGVRRVNTQLNELQVQRWLKATTVGKYITDVQPQAFTNTGRALKPFAPVGLRALPEAGVGVHLSWQRRTRLSYRYGGVSPSVPLGEASERYRVQVFAGDALLRTEIVTQPSYDYTTTLAATDGLNAGDPVRFEVCQLSESVGAGYTTTKEGFAA</sequence>
<gene>
    <name evidence="3" type="ORF">N5J23_04730</name>
</gene>
<evidence type="ECO:0000259" key="1">
    <source>
        <dbReference type="Pfam" id="PF13550"/>
    </source>
</evidence>
<dbReference type="Pfam" id="PF23666">
    <property type="entry name" value="Rcc01698_C"/>
    <property type="match status" value="1"/>
</dbReference>
<protein>
    <submittedName>
        <fullName evidence="3">Phage tail protein</fullName>
    </submittedName>
</protein>
<dbReference type="AlphaFoldDB" id="A0AA43ATY3"/>
<evidence type="ECO:0000259" key="2">
    <source>
        <dbReference type="Pfam" id="PF23666"/>
    </source>
</evidence>
<dbReference type="InterPro" id="IPR032876">
    <property type="entry name" value="J_dom"/>
</dbReference>